<sequence length="70" mass="7722">AKSTTTLGWFPLLTGNLVGREHSSPLKKTLEGNPSPFAIWIFGEYFLVKEITDCCFPGTCGFDLLSKAIR</sequence>
<accession>A0A0S3T6C7</accession>
<dbReference type="Proteomes" id="UP000291084">
    <property type="component" value="Chromosome 10"/>
</dbReference>
<organism evidence="1 2">
    <name type="scientific">Vigna angularis var. angularis</name>
    <dbReference type="NCBI Taxonomy" id="157739"/>
    <lineage>
        <taxon>Eukaryota</taxon>
        <taxon>Viridiplantae</taxon>
        <taxon>Streptophyta</taxon>
        <taxon>Embryophyta</taxon>
        <taxon>Tracheophyta</taxon>
        <taxon>Spermatophyta</taxon>
        <taxon>Magnoliopsida</taxon>
        <taxon>eudicotyledons</taxon>
        <taxon>Gunneridae</taxon>
        <taxon>Pentapetalae</taxon>
        <taxon>rosids</taxon>
        <taxon>fabids</taxon>
        <taxon>Fabales</taxon>
        <taxon>Fabaceae</taxon>
        <taxon>Papilionoideae</taxon>
        <taxon>50 kb inversion clade</taxon>
        <taxon>NPAAA clade</taxon>
        <taxon>indigoferoid/millettioid clade</taxon>
        <taxon>Phaseoleae</taxon>
        <taxon>Vigna</taxon>
    </lineage>
</organism>
<feature type="non-terminal residue" evidence="1">
    <location>
        <position position="1"/>
    </location>
</feature>
<reference evidence="1 2" key="1">
    <citation type="journal article" date="2015" name="Sci. Rep.">
        <title>The power of single molecule real-time sequencing technology in the de novo assembly of a eukaryotic genome.</title>
        <authorList>
            <person name="Sakai H."/>
            <person name="Naito K."/>
            <person name="Ogiso-Tanaka E."/>
            <person name="Takahashi Y."/>
            <person name="Iseki K."/>
            <person name="Muto C."/>
            <person name="Satou K."/>
            <person name="Teruya K."/>
            <person name="Shiroma A."/>
            <person name="Shimoji M."/>
            <person name="Hirano T."/>
            <person name="Itoh T."/>
            <person name="Kaga A."/>
            <person name="Tomooka N."/>
        </authorList>
    </citation>
    <scope>NUCLEOTIDE SEQUENCE [LARGE SCALE GENOMIC DNA]</scope>
    <source>
        <strain evidence="2">cv. Shumari</strain>
    </source>
</reference>
<gene>
    <name evidence="1" type="primary">Vigan.10G243900</name>
    <name evidence="1" type="ORF">VIGAN_10243900</name>
</gene>
<dbReference type="AlphaFoldDB" id="A0A0S3T6C7"/>
<dbReference type="EMBL" id="AP015043">
    <property type="protein sequence ID" value="BAU00808.1"/>
    <property type="molecule type" value="Genomic_DNA"/>
</dbReference>
<protein>
    <submittedName>
        <fullName evidence="1">Uncharacterized protein</fullName>
    </submittedName>
</protein>
<proteinExistence type="predicted"/>
<keyword evidence="2" id="KW-1185">Reference proteome</keyword>
<evidence type="ECO:0000313" key="2">
    <source>
        <dbReference type="Proteomes" id="UP000291084"/>
    </source>
</evidence>
<name>A0A0S3T6C7_PHAAN</name>
<evidence type="ECO:0000313" key="1">
    <source>
        <dbReference type="EMBL" id="BAU00808.1"/>
    </source>
</evidence>